<reference evidence="6" key="1">
    <citation type="journal article" date="2020" name="Stud. Mycol.">
        <title>101 Dothideomycetes genomes: a test case for predicting lifestyles and emergence of pathogens.</title>
        <authorList>
            <person name="Haridas S."/>
            <person name="Albert R."/>
            <person name="Binder M."/>
            <person name="Bloem J."/>
            <person name="Labutti K."/>
            <person name="Salamov A."/>
            <person name="Andreopoulos B."/>
            <person name="Baker S."/>
            <person name="Barry K."/>
            <person name="Bills G."/>
            <person name="Bluhm B."/>
            <person name="Cannon C."/>
            <person name="Castanera R."/>
            <person name="Culley D."/>
            <person name="Daum C."/>
            <person name="Ezra D."/>
            <person name="Gonzalez J."/>
            <person name="Henrissat B."/>
            <person name="Kuo A."/>
            <person name="Liang C."/>
            <person name="Lipzen A."/>
            <person name="Lutzoni F."/>
            <person name="Magnuson J."/>
            <person name="Mondo S."/>
            <person name="Nolan M."/>
            <person name="Ohm R."/>
            <person name="Pangilinan J."/>
            <person name="Park H.-J."/>
            <person name="Ramirez L."/>
            <person name="Alfaro M."/>
            <person name="Sun H."/>
            <person name="Tritt A."/>
            <person name="Yoshinaga Y."/>
            <person name="Zwiers L.-H."/>
            <person name="Turgeon B."/>
            <person name="Goodwin S."/>
            <person name="Spatafora J."/>
            <person name="Crous P."/>
            <person name="Grigoriev I."/>
        </authorList>
    </citation>
    <scope>NUCLEOTIDE SEQUENCE</scope>
    <source>
        <strain evidence="6">CBS 269.34</strain>
    </source>
</reference>
<feature type="site" description="Contributes to redox potential value" evidence="3">
    <location>
        <position position="34"/>
    </location>
</feature>
<sequence>MAAPTHITAPLHLTTLTGSTTYVLADFYADWCGPCKTIAPFFSQLSTQNTVPGGLAFVKINVDEQPEIAQKYSIRT</sequence>
<feature type="active site" description="Nucleophile" evidence="3">
    <location>
        <position position="32"/>
    </location>
</feature>
<dbReference type="Gene3D" id="3.40.30.10">
    <property type="entry name" value="Glutaredoxin"/>
    <property type="match status" value="1"/>
</dbReference>
<dbReference type="InterPro" id="IPR036249">
    <property type="entry name" value="Thioredoxin-like_sf"/>
</dbReference>
<feature type="site" description="Deprotonates C-terminal active site Cys" evidence="3">
    <location>
        <position position="26"/>
    </location>
</feature>
<dbReference type="PROSITE" id="PS00194">
    <property type="entry name" value="THIOREDOXIN_1"/>
    <property type="match status" value="1"/>
</dbReference>
<comment type="similarity">
    <text evidence="1">Belongs to the thioredoxin family.</text>
</comment>
<dbReference type="CDD" id="cd02947">
    <property type="entry name" value="TRX_family"/>
    <property type="match status" value="1"/>
</dbReference>
<dbReference type="Pfam" id="PF00085">
    <property type="entry name" value="Thioredoxin"/>
    <property type="match status" value="1"/>
</dbReference>
<name>A0A6A6QD12_9PEZI</name>
<accession>A0A6A6QD12</accession>
<evidence type="ECO:0000256" key="2">
    <source>
        <dbReference type="ARBA" id="ARBA00023157"/>
    </source>
</evidence>
<dbReference type="PANTHER" id="PTHR46115">
    <property type="entry name" value="THIOREDOXIN-LIKE PROTEIN 1"/>
    <property type="match status" value="1"/>
</dbReference>
<dbReference type="AlphaFoldDB" id="A0A6A6QD12"/>
<feature type="site" description="Contributes to redox potential value" evidence="3">
    <location>
        <position position="33"/>
    </location>
</feature>
<dbReference type="PIRSF" id="PIRSF000077">
    <property type="entry name" value="Thioredoxin"/>
    <property type="match status" value="1"/>
</dbReference>
<dbReference type="Proteomes" id="UP000799750">
    <property type="component" value="Unassembled WGS sequence"/>
</dbReference>
<proteinExistence type="inferred from homology"/>
<feature type="disulfide bond" description="Redox-active" evidence="4">
    <location>
        <begin position="32"/>
        <end position="35"/>
    </location>
</feature>
<feature type="active site" description="Nucleophile" evidence="3">
    <location>
        <position position="35"/>
    </location>
</feature>
<dbReference type="SUPFAM" id="SSF52833">
    <property type="entry name" value="Thioredoxin-like"/>
    <property type="match status" value="1"/>
</dbReference>
<evidence type="ECO:0000313" key="6">
    <source>
        <dbReference type="EMBL" id="KAF2489890.1"/>
    </source>
</evidence>
<evidence type="ECO:0000256" key="3">
    <source>
        <dbReference type="PIRSR" id="PIRSR000077-1"/>
    </source>
</evidence>
<dbReference type="PROSITE" id="PS51352">
    <property type="entry name" value="THIOREDOXIN_2"/>
    <property type="match status" value="1"/>
</dbReference>
<gene>
    <name evidence="6" type="ORF">BU16DRAFT_531318</name>
</gene>
<evidence type="ECO:0000313" key="7">
    <source>
        <dbReference type="Proteomes" id="UP000799750"/>
    </source>
</evidence>
<dbReference type="InterPro" id="IPR013766">
    <property type="entry name" value="Thioredoxin_domain"/>
</dbReference>
<keyword evidence="2 4" id="KW-1015">Disulfide bond</keyword>
<dbReference type="InterPro" id="IPR017937">
    <property type="entry name" value="Thioredoxin_CS"/>
</dbReference>
<evidence type="ECO:0000256" key="4">
    <source>
        <dbReference type="PIRSR" id="PIRSR000077-4"/>
    </source>
</evidence>
<feature type="domain" description="Thioredoxin" evidence="5">
    <location>
        <begin position="2"/>
        <end position="76"/>
    </location>
</feature>
<evidence type="ECO:0000259" key="5">
    <source>
        <dbReference type="PROSITE" id="PS51352"/>
    </source>
</evidence>
<keyword evidence="7" id="KW-1185">Reference proteome</keyword>
<protein>
    <submittedName>
        <fullName evidence="6">Thioredoxin-like protein</fullName>
    </submittedName>
</protein>
<dbReference type="InterPro" id="IPR005746">
    <property type="entry name" value="Thioredoxin"/>
</dbReference>
<dbReference type="GO" id="GO:0015035">
    <property type="term" value="F:protein-disulfide reductase activity"/>
    <property type="evidence" value="ECO:0007669"/>
    <property type="project" value="InterPro"/>
</dbReference>
<organism evidence="6 7">
    <name type="scientific">Lophium mytilinum</name>
    <dbReference type="NCBI Taxonomy" id="390894"/>
    <lineage>
        <taxon>Eukaryota</taxon>
        <taxon>Fungi</taxon>
        <taxon>Dikarya</taxon>
        <taxon>Ascomycota</taxon>
        <taxon>Pezizomycotina</taxon>
        <taxon>Dothideomycetes</taxon>
        <taxon>Pleosporomycetidae</taxon>
        <taxon>Mytilinidiales</taxon>
        <taxon>Mytilinidiaceae</taxon>
        <taxon>Lophium</taxon>
    </lineage>
</organism>
<dbReference type="OrthoDB" id="19690at2759"/>
<evidence type="ECO:0000256" key="1">
    <source>
        <dbReference type="ARBA" id="ARBA00008987"/>
    </source>
</evidence>
<keyword evidence="4" id="KW-0676">Redox-active center</keyword>
<dbReference type="EMBL" id="MU004198">
    <property type="protein sequence ID" value="KAF2489890.1"/>
    <property type="molecule type" value="Genomic_DNA"/>
</dbReference>